<keyword evidence="3" id="KW-1185">Reference proteome</keyword>
<dbReference type="PROSITE" id="PS50994">
    <property type="entry name" value="INTEGRASE"/>
    <property type="match status" value="1"/>
</dbReference>
<reference evidence="2" key="2">
    <citation type="submission" date="2025-05" db="UniProtKB">
        <authorList>
            <consortium name="EnsemblMetazoa"/>
        </authorList>
    </citation>
    <scope>IDENTIFICATION</scope>
    <source>
        <strain evidence="2">Foshan</strain>
    </source>
</reference>
<dbReference type="InterPro" id="IPR001584">
    <property type="entry name" value="Integrase_cat-core"/>
</dbReference>
<dbReference type="InterPro" id="IPR012337">
    <property type="entry name" value="RNaseH-like_sf"/>
</dbReference>
<dbReference type="Pfam" id="PF00665">
    <property type="entry name" value="rve"/>
    <property type="match status" value="1"/>
</dbReference>
<dbReference type="SUPFAM" id="SSF53098">
    <property type="entry name" value="Ribonuclease H-like"/>
    <property type="match status" value="1"/>
</dbReference>
<proteinExistence type="predicted"/>
<dbReference type="InterPro" id="IPR008042">
    <property type="entry name" value="Retrotrans_Pao"/>
</dbReference>
<dbReference type="Proteomes" id="UP000069940">
    <property type="component" value="Unassembled WGS sequence"/>
</dbReference>
<dbReference type="GeneID" id="134288640"/>
<dbReference type="InterPro" id="IPR021109">
    <property type="entry name" value="Peptidase_aspartic_dom_sf"/>
</dbReference>
<dbReference type="Gene3D" id="3.30.70.270">
    <property type="match status" value="1"/>
</dbReference>
<sequence length="1264" mass="143713">MQRVHAVQAAEDVCSVCDSTHNVNKCEVLKQMTVSDRMEMTKKRNLCFNCLKRGHRVVSGCGKRHHTLLHFEEVSSEQPVPIRSAAEQQEDVAPQLTPSISGISIAMPSQRVHEKEILLSTAIVELQDSSGSYHLCRALLDSGSQSSFVTESVVRRLRLWRERVRAPVTGISGNRRVVSHQAVAQIKSMYSEASWTLDFLVVPHVTGCLPARKIDIDQWQIPSELLLADPRFSVPAKVDMLIGAELFFELLLMDRLKLNDCQAMLWKTKLGWIVSGAFPSIQRTVLAASHIAYLESPESNLEGLVQRFWDQEEVGGTAVSSTEDQQYLEHFTKTHRREEGHFVVRLPFRDNVNQLGESRAIAERRFYQLKKKLNLNPDLKLQYSAFINEYISLGHCVKVKDNGSTGFFLPHHAILKPSSSSTKLRVVFDASARSDTNVSLNDVLMNGPTIQDTLAAIVLRSRKYKFLFSADVIKMFRQVRVDDRDTSFQKILYRDDPNTKLGVFELKTVTYGTSCAPFCATACLRQLALDEEKDYPLGARVVKQDVYMDDAITGADSLEEALKCQSQLIELLKRGGLELHKWCANTPELLQRIPEHAREQQVNIEERAFNDVIKTLGLLWDPSADVFLFRMQPNDESLEVYTKRLVLSETAKIFDPLGLLEPVTVLAKLFIQQLWSQELSWDEPLSIELNSTWRRFKEQLQEINEIRIPRRVVADDAASFEVHGFSDASQKAYVACVYLRSLKSDGTSEMHLLSSKTRVTPLPSKPGSKKPRRPYTIPRAELCGALLLSKLVTSVLKAMDMAIDKVVLWCDSQIVLCWLNKSAASLEIFVGSRVREINQLTHDFEWRYISSNDNPADLASRGVTPSDLQYSNLWWHGPAMLLQNDNLYVPPESRTFSDEQLEIDDNTYCQVVVRFNPCELLTRYSNFRKLQRVVAHLYRFVNNCRKKKTERTSGSLSILELRSATLKIIWNVQREAFADELHMLQHNKTKKSKFLQLAPFLDSDGLLRVGGRLKHTKLPFHRKHQLLLPPGHHVTRILIESLHKEHLHVGQQGLLAMVRQRYWAIRGPIYIKQGRRQARVKAYIAVFICMSTKAIHLEVASDLTTEAFLATLQRFVGRRGTPEELHSDNATNFCGAQSELTELYELFKQQQTATKINAFCDAKEIQWSFIPPRSPNFGGIWEAGVKAAKSLLKKVLCETSLSYEELTTVVVQIEAILNSRPMTQLTCDPNDLTALTPAHFLVSRELTAYPEPSYEEVKVSRLSR</sequence>
<evidence type="ECO:0000259" key="1">
    <source>
        <dbReference type="PROSITE" id="PS50994"/>
    </source>
</evidence>
<dbReference type="EnsemblMetazoa" id="AALFPA23_016414.R23932">
    <property type="protein sequence ID" value="AALFPA23_016414.P23932"/>
    <property type="gene ID" value="AALFPA23_016414"/>
</dbReference>
<dbReference type="SUPFAM" id="SSF56672">
    <property type="entry name" value="DNA/RNA polymerases"/>
    <property type="match status" value="1"/>
</dbReference>
<dbReference type="Gene3D" id="2.40.70.10">
    <property type="entry name" value="Acid Proteases"/>
    <property type="match status" value="1"/>
</dbReference>
<dbReference type="InterPro" id="IPR043502">
    <property type="entry name" value="DNA/RNA_pol_sf"/>
</dbReference>
<dbReference type="RefSeq" id="XP_062710030.1">
    <property type="nucleotide sequence ID" value="XM_062854046.1"/>
</dbReference>
<reference evidence="3" key="1">
    <citation type="journal article" date="2015" name="Proc. Natl. Acad. Sci. U.S.A.">
        <title>Genome sequence of the Asian Tiger mosquito, Aedes albopictus, reveals insights into its biology, genetics, and evolution.</title>
        <authorList>
            <person name="Chen X.G."/>
            <person name="Jiang X."/>
            <person name="Gu J."/>
            <person name="Xu M."/>
            <person name="Wu Y."/>
            <person name="Deng Y."/>
            <person name="Zhang C."/>
            <person name="Bonizzoni M."/>
            <person name="Dermauw W."/>
            <person name="Vontas J."/>
            <person name="Armbruster P."/>
            <person name="Huang X."/>
            <person name="Yang Y."/>
            <person name="Zhang H."/>
            <person name="He W."/>
            <person name="Peng H."/>
            <person name="Liu Y."/>
            <person name="Wu K."/>
            <person name="Chen J."/>
            <person name="Lirakis M."/>
            <person name="Topalis P."/>
            <person name="Van Leeuwen T."/>
            <person name="Hall A.B."/>
            <person name="Jiang X."/>
            <person name="Thorpe C."/>
            <person name="Mueller R.L."/>
            <person name="Sun C."/>
            <person name="Waterhouse R.M."/>
            <person name="Yan G."/>
            <person name="Tu Z.J."/>
            <person name="Fang X."/>
            <person name="James A.A."/>
        </authorList>
    </citation>
    <scope>NUCLEOTIDE SEQUENCE [LARGE SCALE GENOMIC DNA]</scope>
    <source>
        <strain evidence="3">Foshan</strain>
    </source>
</reference>
<feature type="domain" description="Integrase catalytic" evidence="1">
    <location>
        <begin position="1055"/>
        <end position="1245"/>
    </location>
</feature>
<dbReference type="PANTHER" id="PTHR47331:SF5">
    <property type="entry name" value="RIBONUCLEASE H"/>
    <property type="match status" value="1"/>
</dbReference>
<dbReference type="Pfam" id="PF05380">
    <property type="entry name" value="Peptidase_A17"/>
    <property type="match status" value="1"/>
</dbReference>
<evidence type="ECO:0000313" key="3">
    <source>
        <dbReference type="Proteomes" id="UP000069940"/>
    </source>
</evidence>
<dbReference type="CDD" id="cd00303">
    <property type="entry name" value="retropepsin_like"/>
    <property type="match status" value="1"/>
</dbReference>
<dbReference type="InterPro" id="IPR043128">
    <property type="entry name" value="Rev_trsase/Diguanyl_cyclase"/>
</dbReference>
<protein>
    <recommendedName>
        <fullName evidence="1">Integrase catalytic domain-containing protein</fullName>
    </recommendedName>
</protein>
<accession>A0ABM1Z9R5</accession>
<name>A0ABM1Z9R5_AEDAL</name>
<dbReference type="Gene3D" id="3.30.420.10">
    <property type="entry name" value="Ribonuclease H-like superfamily/Ribonuclease H"/>
    <property type="match status" value="1"/>
</dbReference>
<dbReference type="InterPro" id="IPR036397">
    <property type="entry name" value="RNaseH_sf"/>
</dbReference>
<evidence type="ECO:0000313" key="2">
    <source>
        <dbReference type="EnsemblMetazoa" id="AALFPA23_016414.P23932"/>
    </source>
</evidence>
<organism evidence="2 3">
    <name type="scientific">Aedes albopictus</name>
    <name type="common">Asian tiger mosquito</name>
    <name type="synonym">Stegomyia albopicta</name>
    <dbReference type="NCBI Taxonomy" id="7160"/>
    <lineage>
        <taxon>Eukaryota</taxon>
        <taxon>Metazoa</taxon>
        <taxon>Ecdysozoa</taxon>
        <taxon>Arthropoda</taxon>
        <taxon>Hexapoda</taxon>
        <taxon>Insecta</taxon>
        <taxon>Pterygota</taxon>
        <taxon>Neoptera</taxon>
        <taxon>Endopterygota</taxon>
        <taxon>Diptera</taxon>
        <taxon>Nematocera</taxon>
        <taxon>Culicoidea</taxon>
        <taxon>Culicidae</taxon>
        <taxon>Culicinae</taxon>
        <taxon>Aedini</taxon>
        <taxon>Aedes</taxon>
        <taxon>Stegomyia</taxon>
    </lineage>
</organism>
<dbReference type="Gene3D" id="3.10.10.10">
    <property type="entry name" value="HIV Type 1 Reverse Transcriptase, subunit A, domain 1"/>
    <property type="match status" value="1"/>
</dbReference>
<dbReference type="PANTHER" id="PTHR47331">
    <property type="entry name" value="PHD-TYPE DOMAIN-CONTAINING PROTEIN"/>
    <property type="match status" value="1"/>
</dbReference>